<dbReference type="AlphaFoldDB" id="A0A9N9EQN4"/>
<organism evidence="1 2">
    <name type="scientific">Cetraspora pellucida</name>
    <dbReference type="NCBI Taxonomy" id="1433469"/>
    <lineage>
        <taxon>Eukaryota</taxon>
        <taxon>Fungi</taxon>
        <taxon>Fungi incertae sedis</taxon>
        <taxon>Mucoromycota</taxon>
        <taxon>Glomeromycotina</taxon>
        <taxon>Glomeromycetes</taxon>
        <taxon>Diversisporales</taxon>
        <taxon>Gigasporaceae</taxon>
        <taxon>Cetraspora</taxon>
    </lineage>
</organism>
<reference evidence="1" key="1">
    <citation type="submission" date="2021-06" db="EMBL/GenBank/DDBJ databases">
        <authorList>
            <person name="Kallberg Y."/>
            <person name="Tangrot J."/>
            <person name="Rosling A."/>
        </authorList>
    </citation>
    <scope>NUCLEOTIDE SEQUENCE</scope>
    <source>
        <strain evidence="1">FL966</strain>
    </source>
</reference>
<name>A0A9N9EQN4_9GLOM</name>
<gene>
    <name evidence="1" type="ORF">CPELLU_LOCUS10809</name>
</gene>
<dbReference type="EMBL" id="CAJVQA010009122">
    <property type="protein sequence ID" value="CAG8681402.1"/>
    <property type="molecule type" value="Genomic_DNA"/>
</dbReference>
<evidence type="ECO:0000313" key="2">
    <source>
        <dbReference type="Proteomes" id="UP000789759"/>
    </source>
</evidence>
<protein>
    <submittedName>
        <fullName evidence="1">3852_t:CDS:1</fullName>
    </submittedName>
</protein>
<accession>A0A9N9EQN4</accession>
<proteinExistence type="predicted"/>
<evidence type="ECO:0000313" key="1">
    <source>
        <dbReference type="EMBL" id="CAG8681402.1"/>
    </source>
</evidence>
<sequence length="56" mass="6637">FDEDSEVRLDWNWNLESKLFWNEDSGLCRNEGSKVRLVLDRNLESNLHRNEGSSVK</sequence>
<comment type="caution">
    <text evidence="1">The sequence shown here is derived from an EMBL/GenBank/DDBJ whole genome shotgun (WGS) entry which is preliminary data.</text>
</comment>
<feature type="non-terminal residue" evidence="1">
    <location>
        <position position="56"/>
    </location>
</feature>
<keyword evidence="2" id="KW-1185">Reference proteome</keyword>
<dbReference type="Proteomes" id="UP000789759">
    <property type="component" value="Unassembled WGS sequence"/>
</dbReference>